<dbReference type="EMBL" id="CM007903">
    <property type="protein sequence ID" value="OTF97136.1"/>
    <property type="molecule type" value="Genomic_DNA"/>
</dbReference>
<evidence type="ECO:0000313" key="2">
    <source>
        <dbReference type="EMBL" id="OTF97136.1"/>
    </source>
</evidence>
<dbReference type="AlphaFoldDB" id="A0A251SE63"/>
<dbReference type="InParanoid" id="A0A251SE63"/>
<proteinExistence type="predicted"/>
<reference evidence="1 3" key="1">
    <citation type="journal article" date="2017" name="Nature">
        <title>The sunflower genome provides insights into oil metabolism, flowering and Asterid evolution.</title>
        <authorList>
            <person name="Badouin H."/>
            <person name="Gouzy J."/>
            <person name="Grassa C.J."/>
            <person name="Murat F."/>
            <person name="Staton S.E."/>
            <person name="Cottret L."/>
            <person name="Lelandais-Briere C."/>
            <person name="Owens G.L."/>
            <person name="Carrere S."/>
            <person name="Mayjonade B."/>
            <person name="Legrand L."/>
            <person name="Gill N."/>
            <person name="Kane N.C."/>
            <person name="Bowers J.E."/>
            <person name="Hubner S."/>
            <person name="Bellec A."/>
            <person name="Berard A."/>
            <person name="Berges H."/>
            <person name="Blanchet N."/>
            <person name="Boniface M.C."/>
            <person name="Brunel D."/>
            <person name="Catrice O."/>
            <person name="Chaidir N."/>
            <person name="Claudel C."/>
            <person name="Donnadieu C."/>
            <person name="Faraut T."/>
            <person name="Fievet G."/>
            <person name="Helmstetter N."/>
            <person name="King M."/>
            <person name="Knapp S.J."/>
            <person name="Lai Z."/>
            <person name="Le Paslier M.C."/>
            <person name="Lippi Y."/>
            <person name="Lorenzon L."/>
            <person name="Mandel J.R."/>
            <person name="Marage G."/>
            <person name="Marchand G."/>
            <person name="Marquand E."/>
            <person name="Bret-Mestries E."/>
            <person name="Morien E."/>
            <person name="Nambeesan S."/>
            <person name="Nguyen T."/>
            <person name="Pegot-Espagnet P."/>
            <person name="Pouilly N."/>
            <person name="Raftis F."/>
            <person name="Sallet E."/>
            <person name="Schiex T."/>
            <person name="Thomas J."/>
            <person name="Vandecasteele C."/>
            <person name="Vares D."/>
            <person name="Vear F."/>
            <person name="Vautrin S."/>
            <person name="Crespi M."/>
            <person name="Mangin B."/>
            <person name="Burke J.M."/>
            <person name="Salse J."/>
            <person name="Munos S."/>
            <person name="Vincourt P."/>
            <person name="Rieseberg L.H."/>
            <person name="Langlade N.B."/>
        </authorList>
    </citation>
    <scope>NUCLEOTIDE SEQUENCE [LARGE SCALE GENOMIC DNA]</scope>
    <source>
        <strain evidence="3">cv. SF193</strain>
        <tissue evidence="1">Leaves</tissue>
    </source>
</reference>
<reference evidence="2" key="2">
    <citation type="submission" date="2017-02" db="EMBL/GenBank/DDBJ databases">
        <title>Sunflower complete genome.</title>
        <authorList>
            <person name="Langlade N."/>
            <person name="Munos S."/>
        </authorList>
    </citation>
    <scope>NUCLEOTIDE SEQUENCE [LARGE SCALE GENOMIC DNA]</scope>
    <source>
        <tissue evidence="2">Leaves</tissue>
    </source>
</reference>
<name>A0A251SE63_HELAN</name>
<dbReference type="EMBL" id="MNCJ02000329">
    <property type="protein sequence ID" value="KAF5767465.1"/>
    <property type="molecule type" value="Genomic_DNA"/>
</dbReference>
<sequence length="58" mass="6531">MFLHQSSIIADYIRVLKYLNPSFHSTPVSLPVCPSQTLMANTSIKISFLLCRFTSGVR</sequence>
<evidence type="ECO:0000313" key="3">
    <source>
        <dbReference type="Proteomes" id="UP000215914"/>
    </source>
</evidence>
<dbReference type="Proteomes" id="UP000215914">
    <property type="component" value="Chromosome 14"/>
</dbReference>
<gene>
    <name evidence="2" type="ORF">HannXRQ_Chr14g0431271</name>
    <name evidence="1" type="ORF">HanXRQr2_Chr14g0624651</name>
</gene>
<evidence type="ECO:0000313" key="1">
    <source>
        <dbReference type="EMBL" id="KAF5767465.1"/>
    </source>
</evidence>
<keyword evidence="3" id="KW-1185">Reference proteome</keyword>
<accession>A0A251SE63</accession>
<reference evidence="1" key="3">
    <citation type="submission" date="2020-06" db="EMBL/GenBank/DDBJ databases">
        <title>Helianthus annuus Genome sequencing and assembly Release 2.</title>
        <authorList>
            <person name="Gouzy J."/>
            <person name="Langlade N."/>
            <person name="Munos S."/>
        </authorList>
    </citation>
    <scope>NUCLEOTIDE SEQUENCE</scope>
    <source>
        <tissue evidence="1">Leaves</tissue>
    </source>
</reference>
<dbReference type="Gramene" id="mRNA:HanXRQr2_Chr14g0624651">
    <property type="protein sequence ID" value="mRNA:HanXRQr2_Chr14g0624651"/>
    <property type="gene ID" value="HanXRQr2_Chr14g0624651"/>
</dbReference>
<organism evidence="2 3">
    <name type="scientific">Helianthus annuus</name>
    <name type="common">Common sunflower</name>
    <dbReference type="NCBI Taxonomy" id="4232"/>
    <lineage>
        <taxon>Eukaryota</taxon>
        <taxon>Viridiplantae</taxon>
        <taxon>Streptophyta</taxon>
        <taxon>Embryophyta</taxon>
        <taxon>Tracheophyta</taxon>
        <taxon>Spermatophyta</taxon>
        <taxon>Magnoliopsida</taxon>
        <taxon>eudicotyledons</taxon>
        <taxon>Gunneridae</taxon>
        <taxon>Pentapetalae</taxon>
        <taxon>asterids</taxon>
        <taxon>campanulids</taxon>
        <taxon>Asterales</taxon>
        <taxon>Asteraceae</taxon>
        <taxon>Asteroideae</taxon>
        <taxon>Heliantheae alliance</taxon>
        <taxon>Heliantheae</taxon>
        <taxon>Helianthus</taxon>
    </lineage>
</organism>
<protein>
    <submittedName>
        <fullName evidence="2">Uncharacterized protein</fullName>
    </submittedName>
</protein>